<dbReference type="EMBL" id="SMBZ01000002">
    <property type="protein sequence ID" value="TCV20389.1"/>
    <property type="molecule type" value="Genomic_DNA"/>
</dbReference>
<dbReference type="InterPro" id="IPR000361">
    <property type="entry name" value="ATAP_core_dom"/>
</dbReference>
<dbReference type="InterPro" id="IPR035903">
    <property type="entry name" value="HesB-like_dom_sf"/>
</dbReference>
<comment type="caution">
    <text evidence="2">The sequence shown here is derived from an EMBL/GenBank/DDBJ whole genome shotgun (WGS) entry which is preliminary data.</text>
</comment>
<dbReference type="Gene3D" id="2.60.300.12">
    <property type="entry name" value="HesB-like domain"/>
    <property type="match status" value="1"/>
</dbReference>
<dbReference type="AlphaFoldDB" id="A0A4R3W092"/>
<feature type="domain" description="Core" evidence="1">
    <location>
        <begin position="12"/>
        <end position="112"/>
    </location>
</feature>
<reference evidence="2 3" key="1">
    <citation type="submission" date="2019-03" db="EMBL/GenBank/DDBJ databases">
        <title>Genomic Encyclopedia of Type Strains, Phase IV (KMG-IV): sequencing the most valuable type-strain genomes for metagenomic binning, comparative biology and taxonomic classification.</title>
        <authorList>
            <person name="Goeker M."/>
        </authorList>
    </citation>
    <scope>NUCLEOTIDE SEQUENCE [LARGE SCALE GENOMIC DNA]</scope>
    <source>
        <strain evidence="2 3">DSM 22362</strain>
    </source>
</reference>
<dbReference type="Pfam" id="PF01521">
    <property type="entry name" value="Fe-S_biosyn"/>
    <property type="match status" value="1"/>
</dbReference>
<keyword evidence="3" id="KW-1185">Reference proteome</keyword>
<dbReference type="PANTHER" id="PTHR47265:SF1">
    <property type="entry name" value="IRON-SULFUR ASSEMBLY PROTEIN ISCA, CHLOROPLASTIC"/>
    <property type="match status" value="1"/>
</dbReference>
<dbReference type="OrthoDB" id="9801228at2"/>
<dbReference type="PANTHER" id="PTHR47265">
    <property type="entry name" value="IRON-SULFUR ASSEMBLY PROTEIN ISCA, CHLOROPLASTIC"/>
    <property type="match status" value="1"/>
</dbReference>
<protein>
    <submittedName>
        <fullName evidence="2">Iron-sulfur cluster assembly protein</fullName>
    </submittedName>
</protein>
<dbReference type="InterPro" id="IPR016092">
    <property type="entry name" value="ATAP"/>
</dbReference>
<sequence length="117" mass="12354">MNTENIITSAPVTLTGGAVAELKKLIDQQELGPDFGLRLGVEGGGCSGMSYILGFDQKKEGDSEYEIAGIRIFMNKAHGMYLAGMEVDFKNGLDARGFTFNNPNATSTCGCGSSFSA</sequence>
<dbReference type="PROSITE" id="PS01152">
    <property type="entry name" value="HESB"/>
    <property type="match status" value="1"/>
</dbReference>
<organism evidence="2 3">
    <name type="scientific">Sphingobacterium alimentarium</name>
    <dbReference type="NCBI Taxonomy" id="797292"/>
    <lineage>
        <taxon>Bacteria</taxon>
        <taxon>Pseudomonadati</taxon>
        <taxon>Bacteroidota</taxon>
        <taxon>Sphingobacteriia</taxon>
        <taxon>Sphingobacteriales</taxon>
        <taxon>Sphingobacteriaceae</taxon>
        <taxon>Sphingobacterium</taxon>
    </lineage>
</organism>
<evidence type="ECO:0000313" key="3">
    <source>
        <dbReference type="Proteomes" id="UP000295197"/>
    </source>
</evidence>
<accession>A0A4R3W092</accession>
<dbReference type="InterPro" id="IPR017870">
    <property type="entry name" value="FeS_cluster_insertion_CS"/>
</dbReference>
<dbReference type="GO" id="GO:0016226">
    <property type="term" value="P:iron-sulfur cluster assembly"/>
    <property type="evidence" value="ECO:0007669"/>
    <property type="project" value="InterPro"/>
</dbReference>
<evidence type="ECO:0000313" key="2">
    <source>
        <dbReference type="EMBL" id="TCV20389.1"/>
    </source>
</evidence>
<dbReference type="SUPFAM" id="SSF89360">
    <property type="entry name" value="HesB-like domain"/>
    <property type="match status" value="1"/>
</dbReference>
<dbReference type="Proteomes" id="UP000295197">
    <property type="component" value="Unassembled WGS sequence"/>
</dbReference>
<dbReference type="InterPro" id="IPR031108">
    <property type="entry name" value="IscA_plant_cyanobact"/>
</dbReference>
<dbReference type="RefSeq" id="WP_132776176.1">
    <property type="nucleotide sequence ID" value="NZ_SMBZ01000002.1"/>
</dbReference>
<proteinExistence type="predicted"/>
<gene>
    <name evidence="2" type="ORF">EDC17_1002102</name>
</gene>
<dbReference type="GO" id="GO:0051537">
    <property type="term" value="F:2 iron, 2 sulfur cluster binding"/>
    <property type="evidence" value="ECO:0007669"/>
    <property type="project" value="UniProtKB-ARBA"/>
</dbReference>
<name>A0A4R3W092_9SPHI</name>
<evidence type="ECO:0000259" key="1">
    <source>
        <dbReference type="Pfam" id="PF01521"/>
    </source>
</evidence>
<dbReference type="NCBIfam" id="TIGR00049">
    <property type="entry name" value="iron-sulfur cluster assembly accessory protein"/>
    <property type="match status" value="1"/>
</dbReference>